<dbReference type="PATRIC" id="fig|405446.3.peg.2595"/>
<name>A0A0R0CQZ6_9GAMM</name>
<reference evidence="2 3" key="1">
    <citation type="submission" date="2015-05" db="EMBL/GenBank/DDBJ databases">
        <title>Genome sequencing and analysis of members of genus Stenotrophomonas.</title>
        <authorList>
            <person name="Patil P.P."/>
            <person name="Midha S."/>
            <person name="Patil P.B."/>
        </authorList>
    </citation>
    <scope>NUCLEOTIDE SEQUENCE [LARGE SCALE GENOMIC DNA]</scope>
    <source>
        <strain evidence="2 3">DSM 18941</strain>
    </source>
</reference>
<evidence type="ECO:0000313" key="3">
    <source>
        <dbReference type="Proteomes" id="UP000051863"/>
    </source>
</evidence>
<sequence length="211" mass="22219">MLGCKQAAVPAAENEGDDVAAPAQDATASAHADAAGEGEDGESAPYEEGDSDIPTPAGFDYAPSCEENPLATHFFTLVGGNTVDNCGRADAKLTAAFDALLKEAAQYDVADPDAPSQRERLLSGPSAAGAPKTLGAETWWFYTACQAHQCDTHQLAMLYQPDYPKLVGRLVSHCKVSWLGNPTAEQRALIDEIKPVDPALLKDDAPCEDEG</sequence>
<comment type="caution">
    <text evidence="2">The sequence shown here is derived from an EMBL/GenBank/DDBJ whole genome shotgun (WGS) entry which is preliminary data.</text>
</comment>
<proteinExistence type="predicted"/>
<protein>
    <submittedName>
        <fullName evidence="2">Uncharacterized protein</fullName>
    </submittedName>
</protein>
<dbReference type="SUPFAM" id="SSF89872">
    <property type="entry name" value="Inhibitor of vertebrate lysozyme, Ivy"/>
    <property type="match status" value="1"/>
</dbReference>
<gene>
    <name evidence="2" type="ORF">ABB27_01765</name>
</gene>
<keyword evidence="3" id="KW-1185">Reference proteome</keyword>
<feature type="region of interest" description="Disordered" evidence="1">
    <location>
        <begin position="1"/>
        <end position="62"/>
    </location>
</feature>
<organism evidence="2 3">
    <name type="scientific">Stenotrophomonas terrae</name>
    <dbReference type="NCBI Taxonomy" id="405446"/>
    <lineage>
        <taxon>Bacteria</taxon>
        <taxon>Pseudomonadati</taxon>
        <taxon>Pseudomonadota</taxon>
        <taxon>Gammaproteobacteria</taxon>
        <taxon>Lysobacterales</taxon>
        <taxon>Lysobacteraceae</taxon>
        <taxon>Stenotrophomonas</taxon>
    </lineage>
</organism>
<accession>A0A0R0CQZ6</accession>
<dbReference type="Gene3D" id="3.40.1420.10">
    <property type="entry name" value="Inhibitor of vertebrate lysozyme"/>
    <property type="match status" value="1"/>
</dbReference>
<dbReference type="EMBL" id="LDJJ01000005">
    <property type="protein sequence ID" value="KRG72428.1"/>
    <property type="molecule type" value="Genomic_DNA"/>
</dbReference>
<feature type="compositionally biased region" description="Low complexity" evidence="1">
    <location>
        <begin position="19"/>
        <end position="35"/>
    </location>
</feature>
<evidence type="ECO:0000256" key="1">
    <source>
        <dbReference type="SAM" id="MobiDB-lite"/>
    </source>
</evidence>
<dbReference type="Proteomes" id="UP000051863">
    <property type="component" value="Unassembled WGS sequence"/>
</dbReference>
<feature type="compositionally biased region" description="Acidic residues" evidence="1">
    <location>
        <begin position="36"/>
        <end position="51"/>
    </location>
</feature>
<evidence type="ECO:0000313" key="2">
    <source>
        <dbReference type="EMBL" id="KRG72428.1"/>
    </source>
</evidence>
<dbReference type="InterPro" id="IPR036501">
    <property type="entry name" value="Inhibitor_vert_lysozyme_sf"/>
</dbReference>
<dbReference type="AlphaFoldDB" id="A0A0R0CQZ6"/>